<dbReference type="Pfam" id="PF15262">
    <property type="entry name" value="DUF4592"/>
    <property type="match status" value="1"/>
</dbReference>
<dbReference type="Proteomes" id="UP000008672">
    <property type="component" value="Unassembled WGS sequence"/>
</dbReference>
<feature type="region of interest" description="Disordered" evidence="1">
    <location>
        <begin position="1"/>
        <end position="96"/>
    </location>
</feature>
<sequence length="254" mass="28035">PAEKKRQGKFQPFKKLFGKKKKKDTSAAPEETRLKSSKSTGDVCNGNLSTDDKTNEDLRSSNNNNMGTRAFSHDSIFIPDGSMEDGQSVQATSQENIPGKVKTLQCILEPEKKSRLPGPAIDSYFFHFEQQLAKNIKFGQPPISANVKRMEDAEITPEDSDLPTIPMEIAPQEDIPESAAKGIRPAFVLVTPVKSSRPKRPYPSAGTIESINLDAVPLSVARLDNTAAKHKLSVKPKNQRVSKKHRKLTEVKSI</sequence>
<feature type="compositionally biased region" description="Basic and acidic residues" evidence="1">
    <location>
        <begin position="50"/>
        <end position="59"/>
    </location>
</feature>
<dbReference type="GO" id="GO:0030277">
    <property type="term" value="P:maintenance of gastrointestinal epithelium"/>
    <property type="evidence" value="ECO:0007669"/>
    <property type="project" value="TreeGrafter"/>
</dbReference>
<dbReference type="AlphaFoldDB" id="H2ZT48"/>
<dbReference type="InterPro" id="IPR052853">
    <property type="entry name" value="Actin_dynamics_regulator"/>
</dbReference>
<dbReference type="GeneTree" id="ENSGT00940000165267"/>
<dbReference type="eggNOG" id="ENOG502QQWT">
    <property type="taxonomic scope" value="Eukaryota"/>
</dbReference>
<feature type="compositionally biased region" description="Polar residues" evidence="1">
    <location>
        <begin position="85"/>
        <end position="96"/>
    </location>
</feature>
<dbReference type="EMBL" id="AFYH01237115">
    <property type="status" value="NOT_ANNOTATED_CDS"/>
    <property type="molecule type" value="Genomic_DNA"/>
</dbReference>
<dbReference type="EMBL" id="AFYH01237114">
    <property type="status" value="NOT_ANNOTATED_CDS"/>
    <property type="molecule type" value="Genomic_DNA"/>
</dbReference>
<keyword evidence="4" id="KW-1185">Reference proteome</keyword>
<evidence type="ECO:0000313" key="4">
    <source>
        <dbReference type="Proteomes" id="UP000008672"/>
    </source>
</evidence>
<feature type="compositionally biased region" description="Polar residues" evidence="1">
    <location>
        <begin position="37"/>
        <end position="49"/>
    </location>
</feature>
<dbReference type="EMBL" id="AFYH01237113">
    <property type="status" value="NOT_ANNOTATED_CDS"/>
    <property type="molecule type" value="Genomic_DNA"/>
</dbReference>
<reference evidence="3" key="2">
    <citation type="submission" date="2025-08" db="UniProtKB">
        <authorList>
            <consortium name="Ensembl"/>
        </authorList>
    </citation>
    <scope>IDENTIFICATION</scope>
</reference>
<dbReference type="EMBL" id="AFYH01237110">
    <property type="status" value="NOT_ANNOTATED_CDS"/>
    <property type="molecule type" value="Genomic_DNA"/>
</dbReference>
<reference evidence="4" key="1">
    <citation type="submission" date="2011-08" db="EMBL/GenBank/DDBJ databases">
        <title>The draft genome of Latimeria chalumnae.</title>
        <authorList>
            <person name="Di Palma F."/>
            <person name="Alfoldi J."/>
            <person name="Johnson J."/>
            <person name="Berlin A."/>
            <person name="Gnerre S."/>
            <person name="Jaffe D."/>
            <person name="MacCallum I."/>
            <person name="Young S."/>
            <person name="Walker B.J."/>
            <person name="Lander E."/>
            <person name="Lindblad-Toh K."/>
        </authorList>
    </citation>
    <scope>NUCLEOTIDE SEQUENCE [LARGE SCALE GENOMIC DNA]</scope>
    <source>
        <strain evidence="4">Wild caught</strain>
    </source>
</reference>
<dbReference type="InParanoid" id="H2ZT48"/>
<dbReference type="PANTHER" id="PTHR47574:SF3">
    <property type="entry name" value="CAPPING PROTEIN-INHIBITING REGULATOR OF ACTIN DYNAMICS"/>
    <property type="match status" value="1"/>
</dbReference>
<dbReference type="PANTHER" id="PTHR47574">
    <property type="entry name" value="CANCER-RELATED REGULATOR OF ACTIN DYNAMICS"/>
    <property type="match status" value="1"/>
</dbReference>
<accession>H2ZT48</accession>
<reference evidence="3" key="3">
    <citation type="submission" date="2025-09" db="UniProtKB">
        <authorList>
            <consortium name="Ensembl"/>
        </authorList>
    </citation>
    <scope>IDENTIFICATION</scope>
</reference>
<dbReference type="Bgee" id="ENSLACG00000000504">
    <property type="expression patterns" value="Expressed in muscle tissue"/>
</dbReference>
<proteinExistence type="predicted"/>
<protein>
    <recommendedName>
        <fullName evidence="2">DUF4592 domain-containing protein</fullName>
    </recommendedName>
</protein>
<feature type="region of interest" description="Disordered" evidence="1">
    <location>
        <begin position="230"/>
        <end position="254"/>
    </location>
</feature>
<name>H2ZT48_LATCH</name>
<dbReference type="InterPro" id="IPR028030">
    <property type="entry name" value="DUF4592"/>
</dbReference>
<feature type="compositionally biased region" description="Basic residues" evidence="1">
    <location>
        <begin position="230"/>
        <end position="247"/>
    </location>
</feature>
<dbReference type="Ensembl" id="ENSLACT00000000572.1">
    <property type="protein sequence ID" value="ENSLACP00000000569.1"/>
    <property type="gene ID" value="ENSLACG00000000504.1"/>
</dbReference>
<dbReference type="GO" id="GO:2000813">
    <property type="term" value="P:negative regulation of barbed-end actin filament capping"/>
    <property type="evidence" value="ECO:0007669"/>
    <property type="project" value="TreeGrafter"/>
</dbReference>
<dbReference type="HOGENOM" id="CLU_1149509_0_0_1"/>
<evidence type="ECO:0000256" key="1">
    <source>
        <dbReference type="SAM" id="MobiDB-lite"/>
    </source>
</evidence>
<feature type="domain" description="DUF4592" evidence="2">
    <location>
        <begin position="134"/>
        <end position="244"/>
    </location>
</feature>
<dbReference type="EMBL" id="AFYH01237111">
    <property type="status" value="NOT_ANNOTATED_CDS"/>
    <property type="molecule type" value="Genomic_DNA"/>
</dbReference>
<dbReference type="EMBL" id="AFYH01237112">
    <property type="status" value="NOT_ANNOTATED_CDS"/>
    <property type="molecule type" value="Genomic_DNA"/>
</dbReference>
<organism evidence="3 4">
    <name type="scientific">Latimeria chalumnae</name>
    <name type="common">Coelacanth</name>
    <dbReference type="NCBI Taxonomy" id="7897"/>
    <lineage>
        <taxon>Eukaryota</taxon>
        <taxon>Metazoa</taxon>
        <taxon>Chordata</taxon>
        <taxon>Craniata</taxon>
        <taxon>Vertebrata</taxon>
        <taxon>Euteleostomi</taxon>
        <taxon>Coelacanthiformes</taxon>
        <taxon>Coelacanthidae</taxon>
        <taxon>Latimeria</taxon>
    </lineage>
</organism>
<evidence type="ECO:0000259" key="2">
    <source>
        <dbReference type="Pfam" id="PF15262"/>
    </source>
</evidence>
<dbReference type="STRING" id="7897.ENSLACP00000000569"/>
<evidence type="ECO:0000313" key="3">
    <source>
        <dbReference type="Ensembl" id="ENSLACP00000000569.1"/>
    </source>
</evidence>